<feature type="region of interest" description="Disordered" evidence="1">
    <location>
        <begin position="121"/>
        <end position="218"/>
    </location>
</feature>
<proteinExistence type="predicted"/>
<reference evidence="2" key="1">
    <citation type="submission" date="2020-06" db="EMBL/GenBank/DDBJ databases">
        <title>Draft genome of Bugula neritina, a colonial animal packing powerful symbionts and potential medicines.</title>
        <authorList>
            <person name="Rayko M."/>
        </authorList>
    </citation>
    <scope>NUCLEOTIDE SEQUENCE [LARGE SCALE GENOMIC DNA]</scope>
    <source>
        <strain evidence="2">Kwan_BN1</strain>
    </source>
</reference>
<dbReference type="AlphaFoldDB" id="A0A7J7K4Z9"/>
<keyword evidence="3" id="KW-1185">Reference proteome</keyword>
<protein>
    <submittedName>
        <fullName evidence="2">Uncharacterized protein</fullName>
    </submittedName>
</protein>
<dbReference type="Proteomes" id="UP000593567">
    <property type="component" value="Unassembled WGS sequence"/>
</dbReference>
<evidence type="ECO:0000313" key="2">
    <source>
        <dbReference type="EMBL" id="KAF6033041.1"/>
    </source>
</evidence>
<evidence type="ECO:0000256" key="1">
    <source>
        <dbReference type="SAM" id="MobiDB-lite"/>
    </source>
</evidence>
<name>A0A7J7K4Z9_BUGNE</name>
<feature type="region of interest" description="Disordered" evidence="1">
    <location>
        <begin position="406"/>
        <end position="428"/>
    </location>
</feature>
<feature type="compositionally biased region" description="Polar residues" evidence="1">
    <location>
        <begin position="176"/>
        <end position="185"/>
    </location>
</feature>
<evidence type="ECO:0000313" key="3">
    <source>
        <dbReference type="Proteomes" id="UP000593567"/>
    </source>
</evidence>
<accession>A0A7J7K4Z9</accession>
<gene>
    <name evidence="2" type="ORF">EB796_008622</name>
</gene>
<feature type="compositionally biased region" description="Basic and acidic residues" evidence="1">
    <location>
        <begin position="455"/>
        <end position="477"/>
    </location>
</feature>
<comment type="caution">
    <text evidence="2">The sequence shown here is derived from an EMBL/GenBank/DDBJ whole genome shotgun (WGS) entry which is preliminary data.</text>
</comment>
<organism evidence="2 3">
    <name type="scientific">Bugula neritina</name>
    <name type="common">Brown bryozoan</name>
    <name type="synonym">Sertularia neritina</name>
    <dbReference type="NCBI Taxonomy" id="10212"/>
    <lineage>
        <taxon>Eukaryota</taxon>
        <taxon>Metazoa</taxon>
        <taxon>Spiralia</taxon>
        <taxon>Lophotrochozoa</taxon>
        <taxon>Bryozoa</taxon>
        <taxon>Gymnolaemata</taxon>
        <taxon>Cheilostomatida</taxon>
        <taxon>Flustrina</taxon>
        <taxon>Buguloidea</taxon>
        <taxon>Bugulidae</taxon>
        <taxon>Bugula</taxon>
    </lineage>
</organism>
<sequence>MDVPAVTMEEKSKLPVEEQCTCDSECEPGASNIWCAVHGANPTFRTKAADEVDQSIHDLGAETIGAIKEFHGHQRFDINKHVEKVDESDVEEELMRTALNGVLHMGSTDPHVMRKMKELASPHPAKSSKVAKAVVKEAQSNPQPQTRPKLLQGRKNIKRHSYPKDSTPEKTLPTVHESQSIQNHAIAQHQKEPSVQENTTTQKTREPSTRSMKQSNSYFKGTASSAKKFPMYSSAKVVSSRINKVSTYKVKLKSKKSMPDTIELPQKPPPLGYRWSYRKFAGSDEIKSKKDYRWILVPVNLSIKRKKSYDYLKDAKYGYRNQMNSNEFSVVNYYHFPPYSYSITEPLRFPYQNFNSPPFSKRAPLQFIKWYKEKAEEDDLEENVCGLVKKKSVVMDVAAIRRHTQGQLEKYNKRHEEKPKEDENKPKYIEQKAPIRAKWVSPVNDIYVSMPEPLKPNEDYQKRKLSEAAKKRKSTIKEKDMFNKNGLLYDL</sequence>
<dbReference type="EMBL" id="VXIV02001458">
    <property type="protein sequence ID" value="KAF6033041.1"/>
    <property type="molecule type" value="Genomic_DNA"/>
</dbReference>
<feature type="compositionally biased region" description="Basic and acidic residues" evidence="1">
    <location>
        <begin position="410"/>
        <end position="428"/>
    </location>
</feature>
<feature type="region of interest" description="Disordered" evidence="1">
    <location>
        <begin position="451"/>
        <end position="477"/>
    </location>
</feature>
<feature type="compositionally biased region" description="Polar residues" evidence="1">
    <location>
        <begin position="209"/>
        <end position="218"/>
    </location>
</feature>